<evidence type="ECO:0000313" key="2">
    <source>
        <dbReference type="EMBL" id="KAG6107034.1"/>
    </source>
</evidence>
<feature type="chain" id="PRO_5040472164" evidence="1">
    <location>
        <begin position="20"/>
        <end position="189"/>
    </location>
</feature>
<sequence>MATLKALLFLVAASSNVFAVEGIEAPIPGYGAETLHPRDAPVSFDGTIEEVIPKAKQLSTRWARDLEKRELPSVLPYKIECADEKRWKKAYRWYIQDGLTYLSKLRAKPKMGPGPGNCSRVSCSYEAAIWWCNDNSEKLELNSFQEIADGASSILDQCISYGLVMDRAGGQAFMPGNWNVIVRQDKDHC</sequence>
<evidence type="ECO:0000313" key="3">
    <source>
        <dbReference type="Proteomes" id="UP000732380"/>
    </source>
</evidence>
<proteinExistence type="predicted"/>
<keyword evidence="3" id="KW-1185">Reference proteome</keyword>
<dbReference type="PANTHER" id="PTHR35605">
    <property type="entry name" value="ECP2 EFFECTOR PROTEIN DOMAIN-CONTAINING PROTEIN-RELATED"/>
    <property type="match status" value="1"/>
</dbReference>
<organism evidence="2 3">
    <name type="scientific">Claviceps humidiphila</name>
    <dbReference type="NCBI Taxonomy" id="1294629"/>
    <lineage>
        <taxon>Eukaryota</taxon>
        <taxon>Fungi</taxon>
        <taxon>Dikarya</taxon>
        <taxon>Ascomycota</taxon>
        <taxon>Pezizomycotina</taxon>
        <taxon>Sordariomycetes</taxon>
        <taxon>Hypocreomycetidae</taxon>
        <taxon>Hypocreales</taxon>
        <taxon>Clavicipitaceae</taxon>
        <taxon>Claviceps</taxon>
    </lineage>
</organism>
<protein>
    <submittedName>
        <fullName evidence="2">Uncharacterized protein</fullName>
    </submittedName>
</protein>
<gene>
    <name evidence="2" type="ORF">E4U13_007128</name>
</gene>
<reference evidence="2 3" key="1">
    <citation type="journal article" date="2020" name="bioRxiv">
        <title>Whole genome comparisons of ergot fungi reveals the divergence and evolution of species within the genus Claviceps are the result of varying mechanisms driving genome evolution and host range expansion.</title>
        <authorList>
            <person name="Wyka S.A."/>
            <person name="Mondo S.J."/>
            <person name="Liu M."/>
            <person name="Dettman J."/>
            <person name="Nalam V."/>
            <person name="Broders K.D."/>
        </authorList>
    </citation>
    <scope>NUCLEOTIDE SEQUENCE [LARGE SCALE GENOMIC DNA]</scope>
    <source>
        <strain evidence="2 3">LM576</strain>
    </source>
</reference>
<comment type="caution">
    <text evidence="2">The sequence shown here is derived from an EMBL/GenBank/DDBJ whole genome shotgun (WGS) entry which is preliminary data.</text>
</comment>
<dbReference type="EMBL" id="SRQM01000677">
    <property type="protein sequence ID" value="KAG6107034.1"/>
    <property type="molecule type" value="Genomic_DNA"/>
</dbReference>
<feature type="signal peptide" evidence="1">
    <location>
        <begin position="1"/>
        <end position="19"/>
    </location>
</feature>
<accession>A0A9P7PU54</accession>
<evidence type="ECO:0000256" key="1">
    <source>
        <dbReference type="SAM" id="SignalP"/>
    </source>
</evidence>
<dbReference type="Proteomes" id="UP000732380">
    <property type="component" value="Unassembled WGS sequence"/>
</dbReference>
<keyword evidence="1" id="KW-0732">Signal</keyword>
<dbReference type="AlphaFoldDB" id="A0A9P7PU54"/>
<name>A0A9P7PU54_9HYPO</name>
<dbReference type="PANTHER" id="PTHR35605:SF1">
    <property type="entry name" value="ECP2 EFFECTOR PROTEIN DOMAIN-CONTAINING PROTEIN-RELATED"/>
    <property type="match status" value="1"/>
</dbReference>